<organism evidence="1 2">
    <name type="scientific">Tepidibacillus decaturensis</name>
    <dbReference type="NCBI Taxonomy" id="1413211"/>
    <lineage>
        <taxon>Bacteria</taxon>
        <taxon>Bacillati</taxon>
        <taxon>Bacillota</taxon>
        <taxon>Bacilli</taxon>
        <taxon>Bacillales</taxon>
        <taxon>Bacillaceae</taxon>
        <taxon>Tepidibacillus</taxon>
    </lineage>
</organism>
<proteinExistence type="predicted"/>
<accession>A0A135L4S1</accession>
<dbReference type="Pfam" id="PF13047">
    <property type="entry name" value="DUF3907"/>
    <property type="match status" value="1"/>
</dbReference>
<sequence length="166" mass="19622">MPESQIKQLILLSQNLLKEINESLEHFLNFHAVNNLVYNEGQIVKTCELLSDLRHLLVNCENTYQKLGVVARSHHFNKDFAEQVLYETVYLCVHKFYYPAHEVYEEDGRHSYTGKDAIKFSYTPHPDTKKIILALSKTFEILREELSYYETDYVTKKRLQQGEQFD</sequence>
<evidence type="ECO:0000313" key="1">
    <source>
        <dbReference type="EMBL" id="KXG43961.1"/>
    </source>
</evidence>
<dbReference type="EMBL" id="LSKU01000001">
    <property type="protein sequence ID" value="KXG43961.1"/>
    <property type="molecule type" value="Genomic_DNA"/>
</dbReference>
<reference evidence="1 2" key="1">
    <citation type="submission" date="2016-02" db="EMBL/GenBank/DDBJ databases">
        <title>Draft Genome for Tepidibacillus decaturensis nov. sp. Strain Z9, an Anaerobic, Moderately Thermophilic and Heterotrophic Bacterium from Deep Subsurface of the Illinois Basin, USA.</title>
        <authorList>
            <person name="Dong Y."/>
            <person name="Chang J.Y."/>
            <person name="Sanford R."/>
            <person name="Fouke B.W."/>
        </authorList>
    </citation>
    <scope>NUCLEOTIDE SEQUENCE [LARGE SCALE GENOMIC DNA]</scope>
    <source>
        <strain evidence="1 2">Z9</strain>
    </source>
</reference>
<dbReference type="Proteomes" id="UP000070352">
    <property type="component" value="Unassembled WGS sequence"/>
</dbReference>
<protein>
    <recommendedName>
        <fullName evidence="3">DUF3907 domain-containing protein</fullName>
    </recommendedName>
</protein>
<evidence type="ECO:0008006" key="3">
    <source>
        <dbReference type="Google" id="ProtNLM"/>
    </source>
</evidence>
<dbReference type="OrthoDB" id="2691359at2"/>
<name>A0A135L4S1_9BACI</name>
<dbReference type="RefSeq" id="WP_068725110.1">
    <property type="nucleotide sequence ID" value="NZ_LSKU01000001.1"/>
</dbReference>
<keyword evidence="2" id="KW-1185">Reference proteome</keyword>
<evidence type="ECO:0000313" key="2">
    <source>
        <dbReference type="Proteomes" id="UP000070352"/>
    </source>
</evidence>
<comment type="caution">
    <text evidence="1">The sequence shown here is derived from an EMBL/GenBank/DDBJ whole genome shotgun (WGS) entry which is preliminary data.</text>
</comment>
<dbReference type="AlphaFoldDB" id="A0A135L4S1"/>
<dbReference type="STRING" id="1413211.U473_08025"/>
<dbReference type="InterPro" id="IPR025013">
    <property type="entry name" value="DUF3907"/>
</dbReference>
<gene>
    <name evidence="1" type="ORF">U473_08025</name>
</gene>